<dbReference type="InterPro" id="IPR001123">
    <property type="entry name" value="LeuE-type"/>
</dbReference>
<gene>
    <name evidence="7" type="ORF">KF707C_19440</name>
</gene>
<feature type="transmembrane region" description="Helical" evidence="6">
    <location>
        <begin position="69"/>
        <end position="88"/>
    </location>
</feature>
<evidence type="ECO:0000313" key="8">
    <source>
        <dbReference type="Proteomes" id="UP000218554"/>
    </source>
</evidence>
<keyword evidence="5 6" id="KW-0472">Membrane</keyword>
<dbReference type="KEGG" id="pfuw:KF707C_19440"/>
<protein>
    <submittedName>
        <fullName evidence="7">Transporter</fullName>
    </submittedName>
</protein>
<evidence type="ECO:0000256" key="6">
    <source>
        <dbReference type="SAM" id="Phobius"/>
    </source>
</evidence>
<organism evidence="7 8">
    <name type="scientific">Metapseudomonas furukawaii</name>
    <name type="common">Pseudomonas furukawaii</name>
    <dbReference type="NCBI Taxonomy" id="1149133"/>
    <lineage>
        <taxon>Bacteria</taxon>
        <taxon>Pseudomonadati</taxon>
        <taxon>Pseudomonadota</taxon>
        <taxon>Gammaproteobacteria</taxon>
        <taxon>Pseudomonadales</taxon>
        <taxon>Pseudomonadaceae</taxon>
        <taxon>Metapseudomonas</taxon>
    </lineage>
</organism>
<reference evidence="7 8" key="2">
    <citation type="journal article" date="2017" name="Int. J. Syst. Evol. Microbiol.">
        <title>Pseudomonas furukawaii sp. nov., a polychlorinated biphenyl-degrading bacterium isolated from biphenyl-contaminated soil in Japan.</title>
        <authorList>
            <person name="Kimura N."/>
            <person name="Watanabe T."/>
            <person name="Suenaga H."/>
            <person name="Fujihara H."/>
            <person name="Futagami T."/>
            <person name="Goto M."/>
            <person name="Hanada S."/>
            <person name="Hirose J."/>
        </authorList>
    </citation>
    <scope>NUCLEOTIDE SEQUENCE [LARGE SCALE GENOMIC DNA]</scope>
    <source>
        <strain evidence="8">DSM 10086 / NBRC 110670 / KF707</strain>
    </source>
</reference>
<reference evidence="8" key="1">
    <citation type="submission" date="2015-05" db="EMBL/GenBank/DDBJ databases">
        <title>Draft genome sequencing of a biphenyl-degrading bacterium, Pseudomonas balearica KF707 (=NBRC110670).</title>
        <authorList>
            <person name="Kimura N."/>
            <person name="Hirose J."/>
            <person name="Watanabe T."/>
            <person name="Suenaga H."/>
            <person name="Fujihara H."/>
            <person name="Noguchi M."/>
            <person name="Hashimoto M."/>
            <person name="Shimodaira J."/>
            <person name="Tsuchikane K."/>
            <person name="Hosoyama A."/>
            <person name="Yamazoe A."/>
            <person name="Fujita N."/>
            <person name="Furukawa K."/>
        </authorList>
    </citation>
    <scope>NUCLEOTIDE SEQUENCE [LARGE SCALE GENOMIC DNA]</scope>
    <source>
        <strain evidence="8">DSM 10086 / NBRC 110670 / KF707</strain>
    </source>
</reference>
<feature type="transmembrane region" description="Helical" evidence="6">
    <location>
        <begin position="181"/>
        <end position="198"/>
    </location>
</feature>
<evidence type="ECO:0000256" key="5">
    <source>
        <dbReference type="ARBA" id="ARBA00023136"/>
    </source>
</evidence>
<evidence type="ECO:0000256" key="3">
    <source>
        <dbReference type="ARBA" id="ARBA00022692"/>
    </source>
</evidence>
<keyword evidence="3 6" id="KW-0812">Transmembrane</keyword>
<evidence type="ECO:0000256" key="1">
    <source>
        <dbReference type="ARBA" id="ARBA00004651"/>
    </source>
</evidence>
<name>A0AAD1FF09_METFU</name>
<feature type="transmembrane region" description="Helical" evidence="6">
    <location>
        <begin position="144"/>
        <end position="169"/>
    </location>
</feature>
<accession>A0AAD1FF09</accession>
<dbReference type="Pfam" id="PF01810">
    <property type="entry name" value="LysE"/>
    <property type="match status" value="1"/>
</dbReference>
<dbReference type="AlphaFoldDB" id="A0AAD1FF09"/>
<proteinExistence type="predicted"/>
<evidence type="ECO:0000256" key="2">
    <source>
        <dbReference type="ARBA" id="ARBA00022475"/>
    </source>
</evidence>
<dbReference type="GO" id="GO:0005886">
    <property type="term" value="C:plasma membrane"/>
    <property type="evidence" value="ECO:0007669"/>
    <property type="project" value="UniProtKB-SubCell"/>
</dbReference>
<dbReference type="EMBL" id="AP014862">
    <property type="protein sequence ID" value="BAU73632.1"/>
    <property type="molecule type" value="Genomic_DNA"/>
</dbReference>
<dbReference type="PANTHER" id="PTHR30086">
    <property type="entry name" value="ARGININE EXPORTER PROTEIN ARGO"/>
    <property type="match status" value="1"/>
</dbReference>
<dbReference type="PANTHER" id="PTHR30086:SF20">
    <property type="entry name" value="ARGININE EXPORTER PROTEIN ARGO-RELATED"/>
    <property type="match status" value="1"/>
</dbReference>
<evidence type="ECO:0000313" key="7">
    <source>
        <dbReference type="EMBL" id="BAU73632.1"/>
    </source>
</evidence>
<dbReference type="Proteomes" id="UP000218554">
    <property type="component" value="Chromosome"/>
</dbReference>
<keyword evidence="8" id="KW-1185">Reference proteome</keyword>
<feature type="transmembrane region" description="Helical" evidence="6">
    <location>
        <begin position="44"/>
        <end position="62"/>
    </location>
</feature>
<sequence length="205" mass="22388">MSLELIFAFILFAFVTSVTPGPNNMMLLASGVNFGVRRSLPHMLGISIGFMVLVVAVGLGLSQVFQQVPVLYTTLRYIGAAYLLYLAWKIAGSGAPDDSRAEKRPKPFTFLQAAAFQWVNPKAWVMAIGAITTYTPQENFAVNVVLIAALFALVNCPSVGLWTIAGSLLRRWLAEPRILRLFNIGMALLLVASLYPILMDVHGTL</sequence>
<evidence type="ECO:0000256" key="4">
    <source>
        <dbReference type="ARBA" id="ARBA00022989"/>
    </source>
</evidence>
<keyword evidence="2" id="KW-1003">Cell membrane</keyword>
<keyword evidence="4 6" id="KW-1133">Transmembrane helix</keyword>
<dbReference type="GO" id="GO:0033228">
    <property type="term" value="P:cysteine export across plasma membrane"/>
    <property type="evidence" value="ECO:0007669"/>
    <property type="project" value="TreeGrafter"/>
</dbReference>
<comment type="subcellular location">
    <subcellularLocation>
        <location evidence="1">Cell membrane</location>
        <topology evidence="1">Multi-pass membrane protein</topology>
    </subcellularLocation>
</comment>
<dbReference type="RefSeq" id="WP_004422392.1">
    <property type="nucleotide sequence ID" value="NZ_AJMR01000228.1"/>
</dbReference>
<dbReference type="GO" id="GO:0015171">
    <property type="term" value="F:amino acid transmembrane transporter activity"/>
    <property type="evidence" value="ECO:0007669"/>
    <property type="project" value="TreeGrafter"/>
</dbReference>